<gene>
    <name evidence="1" type="ORF">RFI_23989</name>
</gene>
<organism evidence="1 2">
    <name type="scientific">Reticulomyxa filosa</name>
    <dbReference type="NCBI Taxonomy" id="46433"/>
    <lineage>
        <taxon>Eukaryota</taxon>
        <taxon>Sar</taxon>
        <taxon>Rhizaria</taxon>
        <taxon>Retaria</taxon>
        <taxon>Foraminifera</taxon>
        <taxon>Monothalamids</taxon>
        <taxon>Reticulomyxidae</taxon>
        <taxon>Reticulomyxa</taxon>
    </lineage>
</organism>
<dbReference type="InterPro" id="IPR015915">
    <property type="entry name" value="Kelch-typ_b-propeller"/>
</dbReference>
<dbReference type="SUPFAM" id="SSF50965">
    <property type="entry name" value="Galactose oxidase, central domain"/>
    <property type="match status" value="1"/>
</dbReference>
<proteinExistence type="predicted"/>
<sequence length="406" mass="47482">MSNQVFQILKEFPIPLSQSQCVLHKHELIICGGLGQRACYSYHTLKNEYKFICEYPSNVELSGHCVSNQITLLSFGSNFNGRDKHTLVMKYVSVWSDISNKSNELSNYNQWIPFTDDHNNPIIIGRDQNYNYQGVRAVIGGSNNHLLFITHRSNDINVFNLNTFQFIKHDTLPIDRAIFYHCFVSKSENGQGQEMMKTNKQNYQMMLFCRKAGLSIEYDEDNNTFQFHKVPVSKDIALFYAYAYVCINDVILFFGGYGSGISKSVYKYSIRENKWMTFKNALPNSLYYCAATLNEENNDIYIIGGKDDKHVSVSTHMMTKMRLWDVSQLTKQEIKYIIEYWIRTSEINFGWIDDFDKIIIKFIILVIDATFLKFNRSKKKLFYHMNLLHTDFILLCIVDNQLSFFF</sequence>
<dbReference type="Gene3D" id="2.120.10.80">
    <property type="entry name" value="Kelch-type beta propeller"/>
    <property type="match status" value="1"/>
</dbReference>
<evidence type="ECO:0000313" key="1">
    <source>
        <dbReference type="EMBL" id="ETO13384.1"/>
    </source>
</evidence>
<keyword evidence="2" id="KW-1185">Reference proteome</keyword>
<dbReference type="AlphaFoldDB" id="X6MHR2"/>
<dbReference type="EMBL" id="ASPP01020642">
    <property type="protein sequence ID" value="ETO13384.1"/>
    <property type="molecule type" value="Genomic_DNA"/>
</dbReference>
<reference evidence="1 2" key="1">
    <citation type="journal article" date="2013" name="Curr. Biol.">
        <title>The Genome of the Foraminiferan Reticulomyxa filosa.</title>
        <authorList>
            <person name="Glockner G."/>
            <person name="Hulsmann N."/>
            <person name="Schleicher M."/>
            <person name="Noegel A.A."/>
            <person name="Eichinger L."/>
            <person name="Gallinger C."/>
            <person name="Pawlowski J."/>
            <person name="Sierra R."/>
            <person name="Euteneuer U."/>
            <person name="Pillet L."/>
            <person name="Moustafa A."/>
            <person name="Platzer M."/>
            <person name="Groth M."/>
            <person name="Szafranski K."/>
            <person name="Schliwa M."/>
        </authorList>
    </citation>
    <scope>NUCLEOTIDE SEQUENCE [LARGE SCALE GENOMIC DNA]</scope>
</reference>
<evidence type="ECO:0000313" key="2">
    <source>
        <dbReference type="Proteomes" id="UP000023152"/>
    </source>
</evidence>
<evidence type="ECO:0008006" key="3">
    <source>
        <dbReference type="Google" id="ProtNLM"/>
    </source>
</evidence>
<protein>
    <recommendedName>
        <fullName evidence="3">Kelch motif family protein</fullName>
    </recommendedName>
</protein>
<name>X6MHR2_RETFI</name>
<dbReference type="Proteomes" id="UP000023152">
    <property type="component" value="Unassembled WGS sequence"/>
</dbReference>
<accession>X6MHR2</accession>
<dbReference type="InterPro" id="IPR011043">
    <property type="entry name" value="Gal_Oxase/kelch_b-propeller"/>
</dbReference>
<dbReference type="InterPro" id="IPR006652">
    <property type="entry name" value="Kelch_1"/>
</dbReference>
<dbReference type="Pfam" id="PF01344">
    <property type="entry name" value="Kelch_1"/>
    <property type="match status" value="1"/>
</dbReference>
<comment type="caution">
    <text evidence="1">The sequence shown here is derived from an EMBL/GenBank/DDBJ whole genome shotgun (WGS) entry which is preliminary data.</text>
</comment>